<evidence type="ECO:0000313" key="3">
    <source>
        <dbReference type="Proteomes" id="UP000233762"/>
    </source>
</evidence>
<accession>A0A2N3R6P0</accession>
<dbReference type="EMBL" id="PCHH01000001">
    <property type="protein sequence ID" value="PKV05023.1"/>
    <property type="molecule type" value="Genomic_DNA"/>
</dbReference>
<organism evidence="2 3">
    <name type="scientific">Bifidobacterium pseudolongum subsp. globosum</name>
    <dbReference type="NCBI Taxonomy" id="1690"/>
    <lineage>
        <taxon>Bacteria</taxon>
        <taxon>Bacillati</taxon>
        <taxon>Actinomycetota</taxon>
        <taxon>Actinomycetes</taxon>
        <taxon>Bifidobacteriales</taxon>
        <taxon>Bifidobacteriaceae</taxon>
        <taxon>Bifidobacterium</taxon>
    </lineage>
</organism>
<feature type="transmembrane region" description="Helical" evidence="1">
    <location>
        <begin position="165"/>
        <end position="185"/>
    </location>
</feature>
<gene>
    <name evidence="2" type="ORF">CQR50_0277</name>
</gene>
<keyword evidence="1" id="KW-0812">Transmembrane</keyword>
<feature type="transmembrane region" description="Helical" evidence="1">
    <location>
        <begin position="191"/>
        <end position="210"/>
    </location>
</feature>
<proteinExistence type="predicted"/>
<feature type="transmembrane region" description="Helical" evidence="1">
    <location>
        <begin position="101"/>
        <end position="126"/>
    </location>
</feature>
<sequence>MRYQLSHIRAVYNARAGMRLLLLMLLAIMQYLFFSQPYNHDIFIGMAHPSDDPTMPALLTNMMPVAFMSLGIALTLEQPADYLASPDYLVYVRRPRTVGHFFAYLLTIIIYSILYCAIQLIVAIAVVPTSIQTLTLGALQSALILTLLLLVIQIGCLAGNRIGGYLAAATLFATPVTIPPVVAWVSQPLHGLPVCALLVTAATGITLLLFSRWEIQ</sequence>
<feature type="transmembrane region" description="Helical" evidence="1">
    <location>
        <begin position="138"/>
        <end position="158"/>
    </location>
</feature>
<reference evidence="2 3" key="1">
    <citation type="submission" date="2017-10" db="EMBL/GenBank/DDBJ databases">
        <title>Bifidobacterium genomics.</title>
        <authorList>
            <person name="Lugli G.A."/>
            <person name="Milani C."/>
            <person name="Mancabelli L."/>
        </authorList>
    </citation>
    <scope>NUCLEOTIDE SEQUENCE [LARGE SCALE GENOMIC DNA]</scope>
    <source>
        <strain evidence="2 3">1520B</strain>
    </source>
</reference>
<evidence type="ECO:0008006" key="4">
    <source>
        <dbReference type="Google" id="ProtNLM"/>
    </source>
</evidence>
<name>A0A2N3R6P0_9BIFI</name>
<dbReference type="AlphaFoldDB" id="A0A2N3R6P0"/>
<evidence type="ECO:0000313" key="2">
    <source>
        <dbReference type="EMBL" id="PKV05023.1"/>
    </source>
</evidence>
<evidence type="ECO:0000256" key="1">
    <source>
        <dbReference type="SAM" id="Phobius"/>
    </source>
</evidence>
<feature type="transmembrane region" description="Helical" evidence="1">
    <location>
        <begin position="58"/>
        <end position="76"/>
    </location>
</feature>
<dbReference type="Proteomes" id="UP000233762">
    <property type="component" value="Unassembled WGS sequence"/>
</dbReference>
<keyword evidence="1" id="KW-1133">Transmembrane helix</keyword>
<comment type="caution">
    <text evidence="2">The sequence shown here is derived from an EMBL/GenBank/DDBJ whole genome shotgun (WGS) entry which is preliminary data.</text>
</comment>
<feature type="transmembrane region" description="Helical" evidence="1">
    <location>
        <begin position="20"/>
        <end position="38"/>
    </location>
</feature>
<keyword evidence="1" id="KW-0472">Membrane</keyword>
<protein>
    <recommendedName>
        <fullName evidence="4">ABC-2 family transporter protein</fullName>
    </recommendedName>
</protein>